<evidence type="ECO:0000256" key="6">
    <source>
        <dbReference type="ARBA" id="ARBA00023244"/>
    </source>
</evidence>
<dbReference type="PANTHER" id="PTHR11108:SF1">
    <property type="entry name" value="FERROCHELATASE, MITOCHONDRIAL"/>
    <property type="match status" value="1"/>
</dbReference>
<organism evidence="8 9">
    <name type="scientific">Caulochytrium protostelioides</name>
    <dbReference type="NCBI Taxonomy" id="1555241"/>
    <lineage>
        <taxon>Eukaryota</taxon>
        <taxon>Fungi</taxon>
        <taxon>Fungi incertae sedis</taxon>
        <taxon>Chytridiomycota</taxon>
        <taxon>Chytridiomycota incertae sedis</taxon>
        <taxon>Chytridiomycetes</taxon>
        <taxon>Caulochytriales</taxon>
        <taxon>Caulochytriaceae</taxon>
        <taxon>Caulochytrium</taxon>
    </lineage>
</organism>
<gene>
    <name evidence="8" type="ORF">CXG81DRAFT_14110</name>
</gene>
<comment type="pathway">
    <text evidence="1 7">Porphyrin-containing compound metabolism; protoheme biosynthesis; protoheme from protoporphyrin-IX: step 1/1.</text>
</comment>
<dbReference type="InterPro" id="IPR001015">
    <property type="entry name" value="Ferrochelatase"/>
</dbReference>
<keyword evidence="5 7" id="KW-0456">Lyase</keyword>
<dbReference type="SUPFAM" id="SSF53800">
    <property type="entry name" value="Chelatase"/>
    <property type="match status" value="1"/>
</dbReference>
<comment type="subcellular location">
    <subcellularLocation>
        <location evidence="7">Mitochondrion inner membrane</location>
    </subcellularLocation>
</comment>
<evidence type="ECO:0000256" key="3">
    <source>
        <dbReference type="ARBA" id="ARBA00023004"/>
    </source>
</evidence>
<keyword evidence="4 7" id="KW-0350">Heme biosynthesis</keyword>
<protein>
    <recommendedName>
        <fullName evidence="7">Ferrochelatase</fullName>
        <ecNumber evidence="7">4.98.1.1</ecNumber>
    </recommendedName>
</protein>
<dbReference type="CDD" id="cd00419">
    <property type="entry name" value="Ferrochelatase_C"/>
    <property type="match status" value="1"/>
</dbReference>
<dbReference type="PANTHER" id="PTHR11108">
    <property type="entry name" value="FERROCHELATASE"/>
    <property type="match status" value="1"/>
</dbReference>
<dbReference type="GO" id="GO:0004325">
    <property type="term" value="F:ferrochelatase activity"/>
    <property type="evidence" value="ECO:0007669"/>
    <property type="project" value="UniProtKB-UniRule"/>
</dbReference>
<dbReference type="HAMAP" id="MF_00323">
    <property type="entry name" value="Ferrochelatase"/>
    <property type="match status" value="1"/>
</dbReference>
<dbReference type="InterPro" id="IPR019772">
    <property type="entry name" value="Ferrochelatase_AS"/>
</dbReference>
<keyword evidence="7" id="KW-0472">Membrane</keyword>
<keyword evidence="7" id="KW-0496">Mitochondrion</keyword>
<evidence type="ECO:0000256" key="4">
    <source>
        <dbReference type="ARBA" id="ARBA00023133"/>
    </source>
</evidence>
<evidence type="ECO:0000256" key="5">
    <source>
        <dbReference type="ARBA" id="ARBA00023239"/>
    </source>
</evidence>
<evidence type="ECO:0000313" key="9">
    <source>
        <dbReference type="Proteomes" id="UP000274922"/>
    </source>
</evidence>
<comment type="similarity">
    <text evidence="2 7">Belongs to the ferrochelatase family.</text>
</comment>
<keyword evidence="3 7" id="KW-0408">Iron</keyword>
<evidence type="ECO:0000256" key="2">
    <source>
        <dbReference type="ARBA" id="ARBA00007718"/>
    </source>
</evidence>
<keyword evidence="6 7" id="KW-0627">Porphyrin biosynthesis</keyword>
<dbReference type="Gene3D" id="3.40.50.1400">
    <property type="match status" value="2"/>
</dbReference>
<dbReference type="InterPro" id="IPR033659">
    <property type="entry name" value="Ferrochelatase_N"/>
</dbReference>
<evidence type="ECO:0000313" key="8">
    <source>
        <dbReference type="EMBL" id="RKO99729.1"/>
    </source>
</evidence>
<evidence type="ECO:0000256" key="7">
    <source>
        <dbReference type="RuleBase" id="RU000607"/>
    </source>
</evidence>
<accession>A0A4P9X3V7</accession>
<dbReference type="FunFam" id="3.40.50.1400:FF:000001">
    <property type="entry name" value="Ferrochelatase"/>
    <property type="match status" value="1"/>
</dbReference>
<dbReference type="InterPro" id="IPR033644">
    <property type="entry name" value="Ferrochelatase_C"/>
</dbReference>
<reference evidence="9" key="1">
    <citation type="journal article" date="2018" name="Nat. Microbiol.">
        <title>Leveraging single-cell genomics to expand the fungal tree of life.</title>
        <authorList>
            <person name="Ahrendt S.R."/>
            <person name="Quandt C.A."/>
            <person name="Ciobanu D."/>
            <person name="Clum A."/>
            <person name="Salamov A."/>
            <person name="Andreopoulos B."/>
            <person name="Cheng J.F."/>
            <person name="Woyke T."/>
            <person name="Pelin A."/>
            <person name="Henrissat B."/>
            <person name="Reynolds N.K."/>
            <person name="Benny G.L."/>
            <person name="Smith M.E."/>
            <person name="James T.Y."/>
            <person name="Grigoriev I.V."/>
        </authorList>
    </citation>
    <scope>NUCLEOTIDE SEQUENCE [LARGE SCALE GENOMIC DNA]</scope>
    <source>
        <strain evidence="9">ATCC 52028</strain>
    </source>
</reference>
<dbReference type="GO" id="GO:0006783">
    <property type="term" value="P:heme biosynthetic process"/>
    <property type="evidence" value="ECO:0007669"/>
    <property type="project" value="UniProtKB-UniRule"/>
</dbReference>
<comment type="function">
    <text evidence="7">Catalyzes the ferrous insertion into protoporphyrin IX.</text>
</comment>
<dbReference type="Proteomes" id="UP000274922">
    <property type="component" value="Unassembled WGS sequence"/>
</dbReference>
<evidence type="ECO:0000256" key="1">
    <source>
        <dbReference type="ARBA" id="ARBA00004943"/>
    </source>
</evidence>
<proteinExistence type="inferred from homology"/>
<name>A0A4P9X3V7_9FUNG</name>
<dbReference type="STRING" id="1555241.A0A4P9X3V7"/>
<keyword evidence="7" id="KW-0999">Mitochondrion inner membrane</keyword>
<dbReference type="UniPathway" id="UPA00252">
    <property type="reaction ID" value="UER00325"/>
</dbReference>
<dbReference type="GO" id="GO:0005743">
    <property type="term" value="C:mitochondrial inner membrane"/>
    <property type="evidence" value="ECO:0007669"/>
    <property type="project" value="UniProtKB-SubCell"/>
</dbReference>
<dbReference type="OrthoDB" id="1323at2759"/>
<dbReference type="EC" id="4.98.1.1" evidence="7"/>
<dbReference type="Pfam" id="PF00762">
    <property type="entry name" value="Ferrochelatase"/>
    <property type="match status" value="1"/>
</dbReference>
<comment type="catalytic activity">
    <reaction evidence="7">
        <text>heme b + 2 H(+) = protoporphyrin IX + Fe(2+)</text>
        <dbReference type="Rhea" id="RHEA:22584"/>
        <dbReference type="ChEBI" id="CHEBI:15378"/>
        <dbReference type="ChEBI" id="CHEBI:29033"/>
        <dbReference type="ChEBI" id="CHEBI:57306"/>
        <dbReference type="ChEBI" id="CHEBI:60344"/>
        <dbReference type="EC" id="4.98.1.1"/>
    </reaction>
</comment>
<dbReference type="CDD" id="cd03411">
    <property type="entry name" value="Ferrochelatase_N"/>
    <property type="match status" value="1"/>
</dbReference>
<dbReference type="NCBIfam" id="TIGR00109">
    <property type="entry name" value="hemH"/>
    <property type="match status" value="1"/>
</dbReference>
<keyword evidence="9" id="KW-1185">Reference proteome</keyword>
<sequence length="426" mass="46437">MSGAFASLWRSRAAAAAITRHVVPAQLPLPCTAARRGLHAPSSPAAASAASAATAAAPSTAKPPTGVLLLNMGGPADQDEVYPFLFRLFSDHDLIPLPFQKRLAPWIARRRTPSIKQQYAQMGGGSPIRHWTERQGQLLCAELDRVHPATAPHKPYVAFRYAQPLSEVALEQMKRDGVRRAVALSCYPQYSCSTTGSSLNELHKQLMQIDPAGDIAWQCIDRWPTHPGLVEAFAQHVEKALEAVPEAERANVPILFSAHSLPMTVVNRGDPYPQEVAATVHAVMARLQFRNPYRLVWQSQVGPQPWLGPQTADSITGYGKQGQKHLLLVPIAFVSDHIETLYELDVENQHLAAEAGVTLHRAESLNDSPVFIDALVDLVRGRLAQPAQPAHHQLGLRCPQCTNPKCAETKAFFQSSGPCTSSESTL</sequence>
<dbReference type="EMBL" id="ML014261">
    <property type="protein sequence ID" value="RKO99729.1"/>
    <property type="molecule type" value="Genomic_DNA"/>
</dbReference>
<dbReference type="PROSITE" id="PS00534">
    <property type="entry name" value="FERROCHELATASE"/>
    <property type="match status" value="1"/>
</dbReference>
<dbReference type="AlphaFoldDB" id="A0A4P9X3V7"/>